<evidence type="ECO:0000313" key="2">
    <source>
        <dbReference type="Proteomes" id="UP001385951"/>
    </source>
</evidence>
<reference evidence="1 2" key="1">
    <citation type="submission" date="2022-09" db="EMBL/GenBank/DDBJ databases">
        <authorList>
            <person name="Palmer J.M."/>
        </authorList>
    </citation>
    <scope>NUCLEOTIDE SEQUENCE [LARGE SCALE GENOMIC DNA]</scope>
    <source>
        <strain evidence="1 2">DSM 7382</strain>
    </source>
</reference>
<evidence type="ECO:0000313" key="1">
    <source>
        <dbReference type="EMBL" id="KAK7685217.1"/>
    </source>
</evidence>
<dbReference type="Proteomes" id="UP001385951">
    <property type="component" value="Unassembled WGS sequence"/>
</dbReference>
<dbReference type="EMBL" id="JASBNA010000021">
    <property type="protein sequence ID" value="KAK7685217.1"/>
    <property type="molecule type" value="Genomic_DNA"/>
</dbReference>
<sequence>MAFPGYLSLRPRLPPGRPIIYNVFHGRFFWTVVLVGRLLQHERRVGMITCAFDNSHAAQGLLKAAYNVVLVIKTSCISDCLSRPRCDQFGVSACQHRHSLITLFMLPCLFAPVASISGMIPFLLRSFSALYWFILHTFVLKMSRFNLESDTT</sequence>
<dbReference type="AlphaFoldDB" id="A0AAW0G118"/>
<name>A0AAW0G118_9APHY</name>
<organism evidence="1 2">
    <name type="scientific">Cerrena zonata</name>
    <dbReference type="NCBI Taxonomy" id="2478898"/>
    <lineage>
        <taxon>Eukaryota</taxon>
        <taxon>Fungi</taxon>
        <taxon>Dikarya</taxon>
        <taxon>Basidiomycota</taxon>
        <taxon>Agaricomycotina</taxon>
        <taxon>Agaricomycetes</taxon>
        <taxon>Polyporales</taxon>
        <taxon>Cerrenaceae</taxon>
        <taxon>Cerrena</taxon>
    </lineage>
</organism>
<comment type="caution">
    <text evidence="1">The sequence shown here is derived from an EMBL/GenBank/DDBJ whole genome shotgun (WGS) entry which is preliminary data.</text>
</comment>
<protein>
    <submittedName>
        <fullName evidence="1">Uncharacterized protein</fullName>
    </submittedName>
</protein>
<accession>A0AAW0G118</accession>
<keyword evidence="2" id="KW-1185">Reference proteome</keyword>
<proteinExistence type="predicted"/>
<gene>
    <name evidence="1" type="ORF">QCA50_011580</name>
</gene>